<evidence type="ECO:0000256" key="4">
    <source>
        <dbReference type="SAM" id="SignalP"/>
    </source>
</evidence>
<dbReference type="RefSeq" id="WP_207790657.1">
    <property type="nucleotide sequence ID" value="NZ_JAGSGB010000003.1"/>
</dbReference>
<gene>
    <name evidence="6" type="ORF">KCN53_13195</name>
</gene>
<dbReference type="InterPro" id="IPR002130">
    <property type="entry name" value="Cyclophilin-type_PPIase_dom"/>
</dbReference>
<protein>
    <recommendedName>
        <fullName evidence="1">peptidylprolyl isomerase</fullName>
        <ecNumber evidence="1">5.2.1.8</ecNumber>
    </recommendedName>
</protein>
<evidence type="ECO:0000313" key="7">
    <source>
        <dbReference type="Proteomes" id="UP000824621"/>
    </source>
</evidence>
<keyword evidence="4" id="KW-0732">Signal</keyword>
<dbReference type="EMBL" id="JAGSGB010000003">
    <property type="protein sequence ID" value="MBZ6379586.1"/>
    <property type="molecule type" value="Genomic_DNA"/>
</dbReference>
<reference evidence="6 7" key="1">
    <citation type="submission" date="2021-04" db="EMBL/GenBank/DDBJ databases">
        <authorList>
            <person name="Pira H."/>
            <person name="Risdian C."/>
            <person name="Wink J."/>
        </authorList>
    </citation>
    <scope>NUCLEOTIDE SEQUENCE [LARGE SCALE GENOMIC DNA]</scope>
    <source>
        <strain evidence="6 7">DSM 107782</strain>
    </source>
</reference>
<evidence type="ECO:0000313" key="6">
    <source>
        <dbReference type="EMBL" id="MBZ6379586.1"/>
    </source>
</evidence>
<feature type="signal peptide" evidence="4">
    <location>
        <begin position="1"/>
        <end position="23"/>
    </location>
</feature>
<feature type="chain" id="PRO_5047213380" description="peptidylprolyl isomerase" evidence="4">
    <location>
        <begin position="24"/>
        <end position="208"/>
    </location>
</feature>
<dbReference type="Pfam" id="PF00160">
    <property type="entry name" value="Pro_isomerase"/>
    <property type="match status" value="1"/>
</dbReference>
<dbReference type="GO" id="GO:0016853">
    <property type="term" value="F:isomerase activity"/>
    <property type="evidence" value="ECO:0007669"/>
    <property type="project" value="UniProtKB-KW"/>
</dbReference>
<dbReference type="SUPFAM" id="SSF50891">
    <property type="entry name" value="Cyclophilin-like"/>
    <property type="match status" value="1"/>
</dbReference>
<evidence type="ECO:0000256" key="2">
    <source>
        <dbReference type="ARBA" id="ARBA00023110"/>
    </source>
</evidence>
<keyword evidence="7" id="KW-1185">Reference proteome</keyword>
<organism evidence="6 7">
    <name type="scientific">Pacificimonas aurantium</name>
    <dbReference type="NCBI Taxonomy" id="1250540"/>
    <lineage>
        <taxon>Bacteria</taxon>
        <taxon>Pseudomonadati</taxon>
        <taxon>Pseudomonadota</taxon>
        <taxon>Alphaproteobacteria</taxon>
        <taxon>Sphingomonadales</taxon>
        <taxon>Sphingosinicellaceae</taxon>
        <taxon>Pacificimonas</taxon>
    </lineage>
</organism>
<dbReference type="Proteomes" id="UP000824621">
    <property type="component" value="Unassembled WGS sequence"/>
</dbReference>
<name>A0ABS7WNB8_9SPHN</name>
<sequence length="208" mass="21699">MSTQAFTVAVVLVSALCTLLSCASPMGAGVQVELLTGRGPVTVEVYPEAAPASAGDFLRYVDLGLYDGGAFYRAVRADNDRAPVRVDLVQGGLVDFSLALEPVPYEPTNETGIEHRDGVVSLARNAPGTGSAANFFISIGRNPAFDFGGARQPDGQGFAAFGRIVGGMDIVRSIHREETGGAGEGGFEGQMLTHPVRIVAARRSVVSD</sequence>
<evidence type="ECO:0000256" key="3">
    <source>
        <dbReference type="ARBA" id="ARBA00023235"/>
    </source>
</evidence>
<dbReference type="InterPro" id="IPR029000">
    <property type="entry name" value="Cyclophilin-like_dom_sf"/>
</dbReference>
<dbReference type="InterPro" id="IPR044665">
    <property type="entry name" value="E_coli_cyclophilin_A-like"/>
</dbReference>
<evidence type="ECO:0000256" key="1">
    <source>
        <dbReference type="ARBA" id="ARBA00013194"/>
    </source>
</evidence>
<feature type="domain" description="PPIase cyclophilin-type" evidence="5">
    <location>
        <begin position="39"/>
        <end position="203"/>
    </location>
</feature>
<proteinExistence type="predicted"/>
<accession>A0ABS7WNB8</accession>
<dbReference type="PROSITE" id="PS50072">
    <property type="entry name" value="CSA_PPIASE_2"/>
    <property type="match status" value="1"/>
</dbReference>
<dbReference type="EC" id="5.2.1.8" evidence="1"/>
<comment type="caution">
    <text evidence="6">The sequence shown here is derived from an EMBL/GenBank/DDBJ whole genome shotgun (WGS) entry which is preliminary data.</text>
</comment>
<dbReference type="PANTHER" id="PTHR43246">
    <property type="entry name" value="PEPTIDYL-PROLYL CIS-TRANS ISOMERASE CYP38, CHLOROPLASTIC"/>
    <property type="match status" value="1"/>
</dbReference>
<dbReference type="Gene3D" id="2.40.100.10">
    <property type="entry name" value="Cyclophilin-like"/>
    <property type="match status" value="1"/>
</dbReference>
<keyword evidence="3 6" id="KW-0413">Isomerase</keyword>
<evidence type="ECO:0000259" key="5">
    <source>
        <dbReference type="PROSITE" id="PS50072"/>
    </source>
</evidence>
<keyword evidence="2" id="KW-0697">Rotamase</keyword>